<feature type="non-terminal residue" evidence="1">
    <location>
        <position position="1"/>
    </location>
</feature>
<comment type="caution">
    <text evidence="1">The sequence shown here is derived from an EMBL/GenBank/DDBJ whole genome shotgun (WGS) entry which is preliminary data.</text>
</comment>
<evidence type="ECO:0000313" key="2">
    <source>
        <dbReference type="Proteomes" id="UP000789525"/>
    </source>
</evidence>
<gene>
    <name evidence="1" type="ORF">ACOLOM_LOCUS9767</name>
</gene>
<reference evidence="1" key="1">
    <citation type="submission" date="2021-06" db="EMBL/GenBank/DDBJ databases">
        <authorList>
            <person name="Kallberg Y."/>
            <person name="Tangrot J."/>
            <person name="Rosling A."/>
        </authorList>
    </citation>
    <scope>NUCLEOTIDE SEQUENCE</scope>
    <source>
        <strain evidence="1">CL356</strain>
    </source>
</reference>
<evidence type="ECO:0000313" key="1">
    <source>
        <dbReference type="EMBL" id="CAG8689753.1"/>
    </source>
</evidence>
<organism evidence="1 2">
    <name type="scientific">Acaulospora colombiana</name>
    <dbReference type="NCBI Taxonomy" id="27376"/>
    <lineage>
        <taxon>Eukaryota</taxon>
        <taxon>Fungi</taxon>
        <taxon>Fungi incertae sedis</taxon>
        <taxon>Mucoromycota</taxon>
        <taxon>Glomeromycotina</taxon>
        <taxon>Glomeromycetes</taxon>
        <taxon>Diversisporales</taxon>
        <taxon>Acaulosporaceae</taxon>
        <taxon>Acaulospora</taxon>
    </lineage>
</organism>
<accession>A0ACA9P3Z3</accession>
<dbReference type="EMBL" id="CAJVPT010029230">
    <property type="protein sequence ID" value="CAG8689753.1"/>
    <property type="molecule type" value="Genomic_DNA"/>
</dbReference>
<protein>
    <submittedName>
        <fullName evidence="1">4933_t:CDS:1</fullName>
    </submittedName>
</protein>
<name>A0ACA9P3Z3_9GLOM</name>
<sequence length="48" mass="5443">RSTMRSIPPVTGSNKEPLGRQRHQKVNQVPHQALQYSSETDDKALDIK</sequence>
<proteinExistence type="predicted"/>
<dbReference type="Proteomes" id="UP000789525">
    <property type="component" value="Unassembled WGS sequence"/>
</dbReference>
<keyword evidence="2" id="KW-1185">Reference proteome</keyword>